<dbReference type="Proteomes" id="UP000015729">
    <property type="component" value="Unassembled WGS sequence"/>
</dbReference>
<dbReference type="InterPro" id="IPR027417">
    <property type="entry name" value="P-loop_NTPase"/>
</dbReference>
<comment type="caution">
    <text evidence="1">The sequence shown here is derived from an EMBL/GenBank/DDBJ whole genome shotgun (WGS) entry which is preliminary data.</text>
</comment>
<dbReference type="EC" id="6.3.3.3" evidence="1"/>
<gene>
    <name evidence="1" type="primary">bioD</name>
    <name evidence="1" type="ORF">A244_08570</name>
</gene>
<reference evidence="1 2" key="1">
    <citation type="journal article" date="2013" name="PLoS Pathog.">
        <title>Genomic analysis of the Kiwifruit pathogen Pseudomonas syringae pv. actinidiae provides insight into the origins of an emergent plant disease.</title>
        <authorList>
            <person name="McCann H.C."/>
            <person name="Rikkerink E.H."/>
            <person name="Bertels F."/>
            <person name="Fiers M."/>
            <person name="Lu A."/>
            <person name="Rees-George J."/>
            <person name="Andersen M.T."/>
            <person name="Gleave A.P."/>
            <person name="Haubold B."/>
            <person name="Wohlers M.W."/>
            <person name="Guttman D.S."/>
            <person name="Wang P.W."/>
            <person name="Straub C."/>
            <person name="Vanneste J.L."/>
            <person name="Rainey P.B."/>
            <person name="Templeton M.D."/>
        </authorList>
    </citation>
    <scope>NUCLEOTIDE SEQUENCE [LARGE SCALE GENOMIC DNA]</scope>
    <source>
        <strain evidence="1 2">ICMP 18807</strain>
    </source>
</reference>
<evidence type="ECO:0000313" key="1">
    <source>
        <dbReference type="EMBL" id="EPN59470.1"/>
    </source>
</evidence>
<dbReference type="Gene3D" id="3.40.50.300">
    <property type="entry name" value="P-loop containing nucleotide triphosphate hydrolases"/>
    <property type="match status" value="1"/>
</dbReference>
<dbReference type="AlphaFoldDB" id="S6UTZ6"/>
<keyword evidence="1" id="KW-0436">Ligase</keyword>
<accession>S6UTZ6</accession>
<dbReference type="EMBL" id="AOKG01000545">
    <property type="protein sequence ID" value="EPN59470.1"/>
    <property type="molecule type" value="Genomic_DNA"/>
</dbReference>
<evidence type="ECO:0000313" key="2">
    <source>
        <dbReference type="Proteomes" id="UP000015729"/>
    </source>
</evidence>
<organism evidence="1 2">
    <name type="scientific">Pseudomonas syringae pv. actinidiae ICMP 18807</name>
    <dbReference type="NCBI Taxonomy" id="1194404"/>
    <lineage>
        <taxon>Bacteria</taxon>
        <taxon>Pseudomonadati</taxon>
        <taxon>Pseudomonadota</taxon>
        <taxon>Gammaproteobacteria</taxon>
        <taxon>Pseudomonadales</taxon>
        <taxon>Pseudomonadaceae</taxon>
        <taxon>Pseudomonas</taxon>
        <taxon>Pseudomonas syringae</taxon>
    </lineage>
</organism>
<sequence>MSAAYFITGTDTDAGKTTVAAGLLHAARLKGRS</sequence>
<dbReference type="Pfam" id="PF13500">
    <property type="entry name" value="AAA_26"/>
    <property type="match status" value="1"/>
</dbReference>
<protein>
    <submittedName>
        <fullName evidence="1">Dithiobiotin synthetase</fullName>
        <ecNumber evidence="1">6.3.3.3</ecNumber>
    </submittedName>
</protein>
<feature type="non-terminal residue" evidence="1">
    <location>
        <position position="33"/>
    </location>
</feature>
<dbReference type="GO" id="GO:0004141">
    <property type="term" value="F:dethiobiotin synthase activity"/>
    <property type="evidence" value="ECO:0007669"/>
    <property type="project" value="UniProtKB-EC"/>
</dbReference>
<proteinExistence type="predicted"/>
<dbReference type="SUPFAM" id="SSF52540">
    <property type="entry name" value="P-loop containing nucleoside triphosphate hydrolases"/>
    <property type="match status" value="1"/>
</dbReference>
<name>S6UTZ6_PSESF</name>